<evidence type="ECO:0000313" key="12">
    <source>
        <dbReference type="Proteomes" id="UP001152747"/>
    </source>
</evidence>
<keyword evidence="7" id="KW-0460">Magnesium</keyword>
<gene>
    <name evidence="11" type="ORF">CAMP_LOCUS17688</name>
</gene>
<comment type="cofactor">
    <cofactor evidence="2">
        <name>Mg(2+)</name>
        <dbReference type="ChEBI" id="CHEBI:18420"/>
    </cofactor>
</comment>
<comment type="caution">
    <text evidence="11">The sequence shown here is derived from an EMBL/GenBank/DDBJ whole genome shotgun (WGS) entry which is preliminary data.</text>
</comment>
<evidence type="ECO:0000256" key="1">
    <source>
        <dbReference type="ARBA" id="ARBA00001936"/>
    </source>
</evidence>
<dbReference type="AlphaFoldDB" id="A0A9P1N8I2"/>
<evidence type="ECO:0000256" key="3">
    <source>
        <dbReference type="ARBA" id="ARBA00004496"/>
    </source>
</evidence>
<dbReference type="InterPro" id="IPR002058">
    <property type="entry name" value="PAP_assoc"/>
</dbReference>
<comment type="similarity">
    <text evidence="8">Belongs to the DNA polymerase type-B-like family. GLD2 subfamily.</text>
</comment>
<dbReference type="SUPFAM" id="SSF81631">
    <property type="entry name" value="PAP/OAS1 substrate-binding domain"/>
    <property type="match status" value="1"/>
</dbReference>
<dbReference type="PANTHER" id="PTHR12271">
    <property type="entry name" value="POLY A POLYMERASE CID PAP -RELATED"/>
    <property type="match status" value="1"/>
</dbReference>
<protein>
    <recommendedName>
        <fullName evidence="13">Chromo domain-containing protein</fullName>
    </recommendedName>
</protein>
<dbReference type="PANTHER" id="PTHR12271:SF40">
    <property type="entry name" value="POLY(A) RNA POLYMERASE GLD2"/>
    <property type="match status" value="1"/>
</dbReference>
<accession>A0A9P1N8I2</accession>
<dbReference type="OrthoDB" id="2274644at2759"/>
<sequence length="533" mass="62198">MSDNNDIIIIDDDDDEEDMDLDRNNNIQHELEGIEEMEDIIDVRYNGRELEYKIVWKESDDTTWEKDTSFIGEQSITDLIIFKFENLNKIGDILRRSLETEAIKAKENEQCYENPPYRPIELWEVRGKDYNRRIDMGFEIKLEHLKMRRYAYNSSKSTSLNNQKTRSAISNDIPSHLHIPVEMNGIINYEIDMKMGNDLKNLCPTMIDELSRTIWKIFNKKRQSISRLEDKLEAQDQFQSLLRSFFQYEIVPILAIGSTVYGSALKHSKMDLMLTKATFSTSEEEVIEVLEMIKNAWKTRLDFQELINKPHLVRGEEPSLNFVFRGKYSGIECNLIINNLDSFKDSCLFTLYSMVDVRFSVLTIIVKVWAEEYKLMDSKNHFLSGYTLMLMVTHFLQSGTYPQLLPNLQGMFPETFTTDASVQKLYHLPGMEQLLETRQKNNCSIGELLIQFFVYYSHFDFANYEIDCKNCRSSRRSSTNTPTALSVLDPITSKNTAKNVGHEQLAEIVARIQTAKRRIRSPSFRLKDIRVHA</sequence>
<keyword evidence="4" id="KW-0963">Cytoplasm</keyword>
<dbReference type="GO" id="GO:0005737">
    <property type="term" value="C:cytoplasm"/>
    <property type="evidence" value="ECO:0007669"/>
    <property type="project" value="UniProtKB-SubCell"/>
</dbReference>
<evidence type="ECO:0000256" key="6">
    <source>
        <dbReference type="ARBA" id="ARBA00022723"/>
    </source>
</evidence>
<evidence type="ECO:0000256" key="7">
    <source>
        <dbReference type="ARBA" id="ARBA00022842"/>
    </source>
</evidence>
<dbReference type="InterPro" id="IPR043519">
    <property type="entry name" value="NT_sf"/>
</dbReference>
<proteinExistence type="inferred from homology"/>
<evidence type="ECO:0000259" key="9">
    <source>
        <dbReference type="Pfam" id="PF03828"/>
    </source>
</evidence>
<comment type="subcellular location">
    <subcellularLocation>
        <location evidence="3">Cytoplasm</location>
    </subcellularLocation>
</comment>
<keyword evidence="12" id="KW-1185">Reference proteome</keyword>
<dbReference type="Pfam" id="PF22600">
    <property type="entry name" value="MTPAP-like_central"/>
    <property type="match status" value="1"/>
</dbReference>
<feature type="domain" description="Poly(A) RNA polymerase mitochondrial-like central palm" evidence="10">
    <location>
        <begin position="210"/>
        <end position="353"/>
    </location>
</feature>
<dbReference type="InterPro" id="IPR016197">
    <property type="entry name" value="Chromo-like_dom_sf"/>
</dbReference>
<evidence type="ECO:0000256" key="4">
    <source>
        <dbReference type="ARBA" id="ARBA00022490"/>
    </source>
</evidence>
<dbReference type="GO" id="GO:1990817">
    <property type="term" value="F:poly(A) RNA polymerase activity"/>
    <property type="evidence" value="ECO:0007669"/>
    <property type="project" value="UniProtKB-ARBA"/>
</dbReference>
<dbReference type="Pfam" id="PF03828">
    <property type="entry name" value="PAP_assoc"/>
    <property type="match status" value="1"/>
</dbReference>
<keyword evidence="6" id="KW-0479">Metal-binding</keyword>
<reference evidence="11" key="1">
    <citation type="submission" date="2022-11" db="EMBL/GenBank/DDBJ databases">
        <authorList>
            <person name="Kikuchi T."/>
        </authorList>
    </citation>
    <scope>NUCLEOTIDE SEQUENCE</scope>
    <source>
        <strain evidence="11">PS1010</strain>
    </source>
</reference>
<dbReference type="SUPFAM" id="SSF54160">
    <property type="entry name" value="Chromo domain-like"/>
    <property type="match status" value="1"/>
</dbReference>
<dbReference type="Proteomes" id="UP001152747">
    <property type="component" value="Unassembled WGS sequence"/>
</dbReference>
<dbReference type="Gene3D" id="1.10.1410.10">
    <property type="match status" value="1"/>
</dbReference>
<keyword evidence="5" id="KW-0808">Transferase</keyword>
<dbReference type="Gene3D" id="3.30.460.10">
    <property type="entry name" value="Beta Polymerase, domain 2"/>
    <property type="match status" value="1"/>
</dbReference>
<dbReference type="EMBL" id="CANHGI010000006">
    <property type="protein sequence ID" value="CAI5455051.1"/>
    <property type="molecule type" value="Genomic_DNA"/>
</dbReference>
<evidence type="ECO:0000256" key="2">
    <source>
        <dbReference type="ARBA" id="ARBA00001946"/>
    </source>
</evidence>
<dbReference type="Gene3D" id="2.40.50.40">
    <property type="match status" value="1"/>
</dbReference>
<dbReference type="InterPro" id="IPR054708">
    <property type="entry name" value="MTPAP-like_central"/>
</dbReference>
<organism evidence="11 12">
    <name type="scientific">Caenorhabditis angaria</name>
    <dbReference type="NCBI Taxonomy" id="860376"/>
    <lineage>
        <taxon>Eukaryota</taxon>
        <taxon>Metazoa</taxon>
        <taxon>Ecdysozoa</taxon>
        <taxon>Nematoda</taxon>
        <taxon>Chromadorea</taxon>
        <taxon>Rhabditida</taxon>
        <taxon>Rhabditina</taxon>
        <taxon>Rhabditomorpha</taxon>
        <taxon>Rhabditoidea</taxon>
        <taxon>Rhabditidae</taxon>
        <taxon>Peloderinae</taxon>
        <taxon>Caenorhabditis</taxon>
    </lineage>
</organism>
<dbReference type="GO" id="GO:0046872">
    <property type="term" value="F:metal ion binding"/>
    <property type="evidence" value="ECO:0007669"/>
    <property type="project" value="UniProtKB-KW"/>
</dbReference>
<evidence type="ECO:0000256" key="8">
    <source>
        <dbReference type="ARBA" id="ARBA00038491"/>
    </source>
</evidence>
<feature type="domain" description="PAP-associated" evidence="9">
    <location>
        <begin position="444"/>
        <end position="495"/>
    </location>
</feature>
<evidence type="ECO:0008006" key="13">
    <source>
        <dbReference type="Google" id="ProtNLM"/>
    </source>
</evidence>
<name>A0A9P1N8I2_9PELO</name>
<evidence type="ECO:0000313" key="11">
    <source>
        <dbReference type="EMBL" id="CAI5455051.1"/>
    </source>
</evidence>
<evidence type="ECO:0000259" key="10">
    <source>
        <dbReference type="Pfam" id="PF22600"/>
    </source>
</evidence>
<comment type="cofactor">
    <cofactor evidence="1">
        <name>Mn(2+)</name>
        <dbReference type="ChEBI" id="CHEBI:29035"/>
    </cofactor>
</comment>
<dbReference type="GO" id="GO:0031123">
    <property type="term" value="P:RNA 3'-end processing"/>
    <property type="evidence" value="ECO:0007669"/>
    <property type="project" value="TreeGrafter"/>
</dbReference>
<evidence type="ECO:0000256" key="5">
    <source>
        <dbReference type="ARBA" id="ARBA00022679"/>
    </source>
</evidence>